<dbReference type="InterPro" id="IPR024420">
    <property type="entry name" value="TRAPP_III_complex_Trs85"/>
</dbReference>
<dbReference type="AlphaFoldDB" id="A0AAQ3ND37"/>
<dbReference type="EMBL" id="CP144695">
    <property type="protein sequence ID" value="WVZ06098.1"/>
    <property type="molecule type" value="Genomic_DNA"/>
</dbReference>
<dbReference type="Pfam" id="PF12739">
    <property type="entry name" value="TRAPPC-Trs85"/>
    <property type="match status" value="1"/>
</dbReference>
<dbReference type="PANTHER" id="PTHR12975">
    <property type="entry name" value="TRANSPORT PROTEIN TRAPP"/>
    <property type="match status" value="1"/>
</dbReference>
<dbReference type="Proteomes" id="UP001374535">
    <property type="component" value="Chromosome 6"/>
</dbReference>
<evidence type="ECO:0008006" key="3">
    <source>
        <dbReference type="Google" id="ProtNLM"/>
    </source>
</evidence>
<dbReference type="PANTHER" id="PTHR12975:SF6">
    <property type="entry name" value="TRAFFICKING PROTEIN PARTICLE COMPLEX SUBUNIT 8"/>
    <property type="match status" value="1"/>
</dbReference>
<reference evidence="1 2" key="1">
    <citation type="journal article" date="2023" name="Life. Sci Alliance">
        <title>Evolutionary insights into 3D genome organization and epigenetic landscape of Vigna mungo.</title>
        <authorList>
            <person name="Junaid A."/>
            <person name="Singh B."/>
            <person name="Bhatia S."/>
        </authorList>
    </citation>
    <scope>NUCLEOTIDE SEQUENCE [LARGE SCALE GENOMIC DNA]</scope>
    <source>
        <strain evidence="1">Urdbean</strain>
    </source>
</reference>
<protein>
    <recommendedName>
        <fullName evidence="3">Trafficking protein particle complex subunit 8</fullName>
    </recommendedName>
</protein>
<sequence length="285" mass="32509">MQIQAQMKAETVYVGKDNFLWRLNCVWVPVGRYSPNPNRTSTAEIGSALYLFQTETKETANNLPKVNIHNTMATMDPLMTPLGQMLLEEITPVVMLISTPSVEEASRKNGLSFLQMLTPFCSFDNIDVPVRTASDQPYRLHKFKLRLFYASDVRRPDLKEAKEQLKQVISEAGEKEFPDSNSDLPEINLELSSSSEYENTPSWFRFLNKELVRVASFSDHEAFDHPVICLLAVSSKDEQPINRFVDFFNTNKLPSLLNDGAMDPKISKHYLLVHDNQDGPADRYK</sequence>
<evidence type="ECO:0000313" key="1">
    <source>
        <dbReference type="EMBL" id="WVZ06098.1"/>
    </source>
</evidence>
<name>A0AAQ3ND37_VIGMU</name>
<evidence type="ECO:0000313" key="2">
    <source>
        <dbReference type="Proteomes" id="UP001374535"/>
    </source>
</evidence>
<gene>
    <name evidence="1" type="ORF">V8G54_019444</name>
</gene>
<organism evidence="1 2">
    <name type="scientific">Vigna mungo</name>
    <name type="common">Black gram</name>
    <name type="synonym">Phaseolus mungo</name>
    <dbReference type="NCBI Taxonomy" id="3915"/>
    <lineage>
        <taxon>Eukaryota</taxon>
        <taxon>Viridiplantae</taxon>
        <taxon>Streptophyta</taxon>
        <taxon>Embryophyta</taxon>
        <taxon>Tracheophyta</taxon>
        <taxon>Spermatophyta</taxon>
        <taxon>Magnoliopsida</taxon>
        <taxon>eudicotyledons</taxon>
        <taxon>Gunneridae</taxon>
        <taxon>Pentapetalae</taxon>
        <taxon>rosids</taxon>
        <taxon>fabids</taxon>
        <taxon>Fabales</taxon>
        <taxon>Fabaceae</taxon>
        <taxon>Papilionoideae</taxon>
        <taxon>50 kb inversion clade</taxon>
        <taxon>NPAAA clade</taxon>
        <taxon>indigoferoid/millettioid clade</taxon>
        <taxon>Phaseoleae</taxon>
        <taxon>Vigna</taxon>
    </lineage>
</organism>
<dbReference type="GO" id="GO:1990072">
    <property type="term" value="C:TRAPPIII protein complex"/>
    <property type="evidence" value="ECO:0007669"/>
    <property type="project" value="TreeGrafter"/>
</dbReference>
<proteinExistence type="predicted"/>
<keyword evidence="2" id="KW-1185">Reference proteome</keyword>
<accession>A0AAQ3ND37</accession>